<dbReference type="Pfam" id="PF01823">
    <property type="entry name" value="MACPF"/>
    <property type="match status" value="1"/>
</dbReference>
<feature type="transmembrane region" description="Helical" evidence="5">
    <location>
        <begin position="807"/>
        <end position="826"/>
    </location>
</feature>
<feature type="transmembrane region" description="Helical" evidence="5">
    <location>
        <begin position="1088"/>
        <end position="1108"/>
    </location>
</feature>
<dbReference type="Proteomes" id="UP000827721">
    <property type="component" value="Unassembled WGS sequence"/>
</dbReference>
<reference evidence="7 8" key="1">
    <citation type="submission" date="2021-02" db="EMBL/GenBank/DDBJ databases">
        <title>Plant Genome Project.</title>
        <authorList>
            <person name="Zhang R.-G."/>
        </authorList>
    </citation>
    <scope>NUCLEOTIDE SEQUENCE [LARGE SCALE GENOMIC DNA]</scope>
    <source>
        <tissue evidence="7">Leaves</tissue>
    </source>
</reference>
<dbReference type="InterPro" id="IPR044663">
    <property type="entry name" value="CAD1/NSL1-like"/>
</dbReference>
<evidence type="ECO:0000313" key="7">
    <source>
        <dbReference type="EMBL" id="KAH7568679.1"/>
    </source>
</evidence>
<evidence type="ECO:0000259" key="6">
    <source>
        <dbReference type="PROSITE" id="PS51412"/>
    </source>
</evidence>
<dbReference type="SUPFAM" id="SSF103473">
    <property type="entry name" value="MFS general substrate transporter"/>
    <property type="match status" value="1"/>
</dbReference>
<comment type="subcellular location">
    <subcellularLocation>
        <location evidence="1">Membrane</location>
        <topology evidence="1">Multi-pass membrane protein</topology>
    </subcellularLocation>
</comment>
<name>A0ABQ8HWP3_9ROSI</name>
<evidence type="ECO:0000256" key="5">
    <source>
        <dbReference type="SAM" id="Phobius"/>
    </source>
</evidence>
<dbReference type="PROSITE" id="PS51412">
    <property type="entry name" value="MACPF_2"/>
    <property type="match status" value="1"/>
</dbReference>
<evidence type="ECO:0000256" key="3">
    <source>
        <dbReference type="ARBA" id="ARBA00022989"/>
    </source>
</evidence>
<feature type="transmembrane region" description="Helical" evidence="5">
    <location>
        <begin position="1261"/>
        <end position="1280"/>
    </location>
</feature>
<sequence length="1300" mass="145190">MKQESVCSMEDQIVTTLCNSIQALGRGFDVTSDIRLLYCKGAPGSRLVHIDEDHARDLLLSDDGVVVPNVSVDIECCKYKRSIERVPVCSFDEGGVLEEHIMIWYIFWKQSADTWSLFATKISCRLIVFLPDEFSHRAIIVLESTRYRESEVVESFKLYRRKLVVFQVYLEMTRDNVDQLFGSYLKEIVQGFKRKLTRISPAFVFFCIMFMDILMGRCSREFFNEKSGISGCIPLGSFNAMFNFTGSWKVDAAATKSLAMVGNFIPLYNVKLANVNLILREEIRHAVPYTWDPPSLASFIENYGTHIVTSATIGGRDVVYIRQHQSSALSVLDVENYVKDIGDHRFMESNNQPDDGPLRYKDKDVTVIFRRRGGDDLEQSHAKWAETVKMAPDVINMTFTPIVSLLEGVPGIKHLARAIDVYLEHKPPIEDLQYFLDFQIARVWAPEHSNIQRKEPVCSSLQFSLMGPKLYVSPDQVTVGRKPVTGLKLGLEGSKQNRLEIHLQHLVSLPKILQPHWDSHVAIGAPKWQGPEEQDSRWFEPIKWKNFSHVSTAPIEYTDTCIGDLSGVHIVTGAQLGVWDFGAKNVLYLKLLFSKVPGCTIRRSVWDHSPSIPSAAQRLSSTSTSISIEKTSDDKKEDSSSHLGKLAKIVDVTEMSKGPQDIPGHWLVTGAKLGVNQGRIVLRANILDPSPKVGKIRSSIDEVTFCDSEKKDIVVKAELVEGKVDWKGRTAVKKTHGGINTSLLILAGFGFENLATVSLAVNLVTYFNGVMHFELADAANEVTNYLGTGFILSILVAVLADTCIGRFNAVLISGCVEFLGLTLLAIQAHYPKLKPPPCNVFDPTSHCKKIEGGDAAVLFIALYLIAMGAAGVKASLPSHGADQFDEKDPKEARHMSSFFNYLLLAICLGGAISLSFGVWIQDNKGWDWGFGLGAIALFLGLIIFASGLPIYRLHVVQETSPVVEIIQVYVAAIRNRKLQLPEDPMELYELNKDKEAAIDTEFQPQRDIFRYLDKAAIQTSTEDSVRPEGPKPWKLCTVTQVENAKIISGMVPIFCCTIIMTLCLAQLQTFSIQQGLTMDTRLTKSFKIPPASLPIIPLTFMIIVVPIYDRIFVPFTRKITGIPTGITHLQRVGVGLVLSSLSMATAAIMEVKRKGVARDHNMLDAIPVLQPLPISTFWLSIQFFIFGIADMFTYVGLLEFFYSEAPKGLKSISTCFLWCSMALGYYLSTIVISIVNKATKGITNSGGWLAGNNINRNHLNLFYWLLSIMSLINFCFYLFFAKRYKYRPQSTVAPEGKNKD</sequence>
<dbReference type="InterPro" id="IPR000109">
    <property type="entry name" value="POT_fam"/>
</dbReference>
<feature type="domain" description="MACPF" evidence="6">
    <location>
        <begin position="129"/>
        <end position="436"/>
    </location>
</feature>
<evidence type="ECO:0000256" key="1">
    <source>
        <dbReference type="ARBA" id="ARBA00004141"/>
    </source>
</evidence>
<feature type="transmembrane region" description="Helical" evidence="5">
    <location>
        <begin position="782"/>
        <end position="800"/>
    </location>
</feature>
<evidence type="ECO:0000256" key="4">
    <source>
        <dbReference type="ARBA" id="ARBA00023136"/>
    </source>
</evidence>
<dbReference type="PANTHER" id="PTHR33199:SF3">
    <property type="entry name" value="MACPF DOMAIN-CONTAINING PROTEIN CAD1"/>
    <property type="match status" value="1"/>
</dbReference>
<dbReference type="Gene3D" id="1.20.1250.20">
    <property type="entry name" value="MFS general substrate transporter like domains"/>
    <property type="match status" value="1"/>
</dbReference>
<feature type="transmembrane region" description="Helical" evidence="5">
    <location>
        <begin position="932"/>
        <end position="951"/>
    </location>
</feature>
<dbReference type="SMART" id="SM00457">
    <property type="entry name" value="MACPF"/>
    <property type="match status" value="1"/>
</dbReference>
<keyword evidence="4 5" id="KW-0472">Membrane</keyword>
<keyword evidence="3 5" id="KW-1133">Transmembrane helix</keyword>
<proteinExistence type="predicted"/>
<accession>A0ABQ8HWP3</accession>
<dbReference type="EMBL" id="JAFEMO010000006">
    <property type="protein sequence ID" value="KAH7568679.1"/>
    <property type="molecule type" value="Genomic_DNA"/>
</dbReference>
<organism evidence="7 8">
    <name type="scientific">Xanthoceras sorbifolium</name>
    <dbReference type="NCBI Taxonomy" id="99658"/>
    <lineage>
        <taxon>Eukaryota</taxon>
        <taxon>Viridiplantae</taxon>
        <taxon>Streptophyta</taxon>
        <taxon>Embryophyta</taxon>
        <taxon>Tracheophyta</taxon>
        <taxon>Spermatophyta</taxon>
        <taxon>Magnoliopsida</taxon>
        <taxon>eudicotyledons</taxon>
        <taxon>Gunneridae</taxon>
        <taxon>Pentapetalae</taxon>
        <taxon>rosids</taxon>
        <taxon>malvids</taxon>
        <taxon>Sapindales</taxon>
        <taxon>Sapindaceae</taxon>
        <taxon>Xanthoceroideae</taxon>
        <taxon>Xanthoceras</taxon>
    </lineage>
</organism>
<comment type="caution">
    <text evidence="7">The sequence shown here is derived from an EMBL/GenBank/DDBJ whole genome shotgun (WGS) entry which is preliminary data.</text>
</comment>
<dbReference type="Pfam" id="PF00854">
    <property type="entry name" value="PTR2"/>
    <property type="match status" value="1"/>
</dbReference>
<gene>
    <name evidence="7" type="ORF">JRO89_XS06G0031800</name>
</gene>
<feature type="transmembrane region" description="Helical" evidence="5">
    <location>
        <begin position="1214"/>
        <end position="1235"/>
    </location>
</feature>
<dbReference type="InterPro" id="IPR036259">
    <property type="entry name" value="MFS_trans_sf"/>
</dbReference>
<feature type="transmembrane region" description="Helical" evidence="5">
    <location>
        <begin position="1129"/>
        <end position="1149"/>
    </location>
</feature>
<dbReference type="PANTHER" id="PTHR33199">
    <property type="entry name" value="MACPF DOMAIN-CONTAINING PROTEIN CAD1"/>
    <property type="match status" value="1"/>
</dbReference>
<feature type="transmembrane region" description="Helical" evidence="5">
    <location>
        <begin position="897"/>
        <end position="920"/>
    </location>
</feature>
<feature type="transmembrane region" description="Helical" evidence="5">
    <location>
        <begin position="1177"/>
        <end position="1202"/>
    </location>
</feature>
<evidence type="ECO:0000313" key="8">
    <source>
        <dbReference type="Proteomes" id="UP000827721"/>
    </source>
</evidence>
<keyword evidence="8" id="KW-1185">Reference proteome</keyword>
<feature type="transmembrane region" description="Helical" evidence="5">
    <location>
        <begin position="855"/>
        <end position="876"/>
    </location>
</feature>
<dbReference type="InterPro" id="IPR020864">
    <property type="entry name" value="MACPF"/>
</dbReference>
<evidence type="ECO:0000256" key="2">
    <source>
        <dbReference type="ARBA" id="ARBA00022692"/>
    </source>
</evidence>
<keyword evidence="2 5" id="KW-0812">Transmembrane</keyword>
<protein>
    <recommendedName>
        <fullName evidence="6">MACPF domain-containing protein</fullName>
    </recommendedName>
</protein>
<feature type="transmembrane region" description="Helical" evidence="5">
    <location>
        <begin position="1049"/>
        <end position="1068"/>
    </location>
</feature>